<gene>
    <name evidence="1" type="ORF">EYH02_01245</name>
</gene>
<reference evidence="1" key="1">
    <citation type="journal article" date="2020" name="ISME J.">
        <title>Gammaproteobacteria mediating utilization of methyl-, sulfur- and petroleum organic compounds in deep ocean hydrothermal plumes.</title>
        <authorList>
            <person name="Zhou Z."/>
            <person name="Liu Y."/>
            <person name="Pan J."/>
            <person name="Cron B.R."/>
            <person name="Toner B.M."/>
            <person name="Anantharaman K."/>
            <person name="Breier J.A."/>
            <person name="Dick G.J."/>
            <person name="Li M."/>
        </authorList>
    </citation>
    <scope>NUCLEOTIDE SEQUENCE</scope>
    <source>
        <strain evidence="1">SZUA-1435</strain>
    </source>
</reference>
<accession>A0A832YX01</accession>
<sequence length="100" mass="11785">MVYQDSQDRDVKSLLRKLLSGYQLYFDRHGVLNSDGRRLLNEIIRLLVYEYPELKPLAKKVRKNPTLSNVVKLAEVFMDINEVRELMEIGIYGPYTYSED</sequence>
<evidence type="ECO:0000313" key="1">
    <source>
        <dbReference type="EMBL" id="HIP56688.1"/>
    </source>
</evidence>
<evidence type="ECO:0000313" key="2">
    <source>
        <dbReference type="Proteomes" id="UP000605805"/>
    </source>
</evidence>
<dbReference type="AlphaFoldDB" id="A0A832YX01"/>
<comment type="caution">
    <text evidence="1">The sequence shown here is derived from an EMBL/GenBank/DDBJ whole genome shotgun (WGS) entry which is preliminary data.</text>
</comment>
<dbReference type="Proteomes" id="UP000605805">
    <property type="component" value="Unassembled WGS sequence"/>
</dbReference>
<proteinExistence type="predicted"/>
<name>A0A832YX01_9CREN</name>
<organism evidence="1 2">
    <name type="scientific">Ignisphaera aggregans</name>
    <dbReference type="NCBI Taxonomy" id="334771"/>
    <lineage>
        <taxon>Archaea</taxon>
        <taxon>Thermoproteota</taxon>
        <taxon>Thermoprotei</taxon>
        <taxon>Desulfurococcales</taxon>
        <taxon>Desulfurococcaceae</taxon>
        <taxon>Ignisphaera</taxon>
    </lineage>
</organism>
<protein>
    <submittedName>
        <fullName evidence="1">Uncharacterized protein</fullName>
    </submittedName>
</protein>
<dbReference type="EMBL" id="DQTV01000029">
    <property type="protein sequence ID" value="HIP56688.1"/>
    <property type="molecule type" value="Genomic_DNA"/>
</dbReference>